<reference evidence="2" key="1">
    <citation type="submission" date="2020-11" db="EMBL/GenBank/DDBJ databases">
        <authorList>
            <person name="Whitehead M."/>
        </authorList>
    </citation>
    <scope>NUCLEOTIDE SEQUENCE</scope>
    <source>
        <strain evidence="2">EGII</strain>
    </source>
</reference>
<dbReference type="EMBL" id="CAJHJT010000056">
    <property type="protein sequence ID" value="CAD7012033.1"/>
    <property type="molecule type" value="Genomic_DNA"/>
</dbReference>
<dbReference type="Proteomes" id="UP000606786">
    <property type="component" value="Unassembled WGS sequence"/>
</dbReference>
<name>A0A811VCS8_CERCA</name>
<dbReference type="AlphaFoldDB" id="A0A811VCS8"/>
<proteinExistence type="predicted"/>
<organism evidence="2 3">
    <name type="scientific">Ceratitis capitata</name>
    <name type="common">Mediterranean fruit fly</name>
    <name type="synonym">Tephritis capitata</name>
    <dbReference type="NCBI Taxonomy" id="7213"/>
    <lineage>
        <taxon>Eukaryota</taxon>
        <taxon>Metazoa</taxon>
        <taxon>Ecdysozoa</taxon>
        <taxon>Arthropoda</taxon>
        <taxon>Hexapoda</taxon>
        <taxon>Insecta</taxon>
        <taxon>Pterygota</taxon>
        <taxon>Neoptera</taxon>
        <taxon>Endopterygota</taxon>
        <taxon>Diptera</taxon>
        <taxon>Brachycera</taxon>
        <taxon>Muscomorpha</taxon>
        <taxon>Tephritoidea</taxon>
        <taxon>Tephritidae</taxon>
        <taxon>Ceratitis</taxon>
        <taxon>Ceratitis</taxon>
    </lineage>
</organism>
<comment type="caution">
    <text evidence="2">The sequence shown here is derived from an EMBL/GenBank/DDBJ whole genome shotgun (WGS) entry which is preliminary data.</text>
</comment>
<protein>
    <submittedName>
        <fullName evidence="2">(Mediterranean fruit fly) hypothetical protein</fullName>
    </submittedName>
</protein>
<feature type="transmembrane region" description="Helical" evidence="1">
    <location>
        <begin position="26"/>
        <end position="45"/>
    </location>
</feature>
<keyword evidence="1" id="KW-0812">Transmembrane</keyword>
<evidence type="ECO:0000313" key="2">
    <source>
        <dbReference type="EMBL" id="CAD7012033.1"/>
    </source>
</evidence>
<keyword evidence="3" id="KW-1185">Reference proteome</keyword>
<sequence length="87" mass="9831">MAQQPPPPTKRKRTKHKQGLETMKTGVYTTFIGLFAGATHIFGAFRAQKKSSIVMAFAGKQIMQPFSQAQDQLVYIWVTSFCVYVCR</sequence>
<keyword evidence="1" id="KW-1133">Transmembrane helix</keyword>
<evidence type="ECO:0000256" key="1">
    <source>
        <dbReference type="SAM" id="Phobius"/>
    </source>
</evidence>
<gene>
    <name evidence="2" type="ORF">CCAP1982_LOCUS20137</name>
</gene>
<accession>A0A811VCS8</accession>
<keyword evidence="1" id="KW-0472">Membrane</keyword>
<evidence type="ECO:0000313" key="3">
    <source>
        <dbReference type="Proteomes" id="UP000606786"/>
    </source>
</evidence>